<evidence type="ECO:0000313" key="2">
    <source>
        <dbReference type="EMBL" id="KAK3557332.1"/>
    </source>
</evidence>
<proteinExistence type="predicted"/>
<comment type="caution">
    <text evidence="2">The sequence shown here is derived from an EMBL/GenBank/DDBJ whole genome shotgun (WGS) entry which is preliminary data.</text>
</comment>
<protein>
    <submittedName>
        <fullName evidence="2">Uncharacterized protein</fullName>
    </submittedName>
</protein>
<feature type="compositionally biased region" description="Polar residues" evidence="1">
    <location>
        <begin position="1"/>
        <end position="20"/>
    </location>
</feature>
<evidence type="ECO:0000313" key="3">
    <source>
        <dbReference type="Proteomes" id="UP001274896"/>
    </source>
</evidence>
<sequence length="97" mass="10644">MSTAYPITGSLCPSQASSGNKAGYTLDGVPTHRRAHTRSRTTDNLEMPINLQCMSLDRGEETGVPGENPRGMGRTCKLHTWRRRESNPNPGGVRQMC</sequence>
<dbReference type="AlphaFoldDB" id="A0AAE0VFS5"/>
<reference evidence="2" key="1">
    <citation type="submission" date="2023-06" db="EMBL/GenBank/DDBJ databases">
        <title>Male Hemibagrus guttatus genome.</title>
        <authorList>
            <person name="Bian C."/>
        </authorList>
    </citation>
    <scope>NUCLEOTIDE SEQUENCE</scope>
    <source>
        <strain evidence="2">Male_cb2023</strain>
        <tissue evidence="2">Muscle</tissue>
    </source>
</reference>
<name>A0AAE0VFS5_9TELE</name>
<organism evidence="2 3">
    <name type="scientific">Hemibagrus guttatus</name>
    <dbReference type="NCBI Taxonomy" id="175788"/>
    <lineage>
        <taxon>Eukaryota</taxon>
        <taxon>Metazoa</taxon>
        <taxon>Chordata</taxon>
        <taxon>Craniata</taxon>
        <taxon>Vertebrata</taxon>
        <taxon>Euteleostomi</taxon>
        <taxon>Actinopterygii</taxon>
        <taxon>Neopterygii</taxon>
        <taxon>Teleostei</taxon>
        <taxon>Ostariophysi</taxon>
        <taxon>Siluriformes</taxon>
        <taxon>Bagridae</taxon>
        <taxon>Hemibagrus</taxon>
    </lineage>
</organism>
<accession>A0AAE0VFS5</accession>
<dbReference type="Proteomes" id="UP001274896">
    <property type="component" value="Unassembled WGS sequence"/>
</dbReference>
<feature type="region of interest" description="Disordered" evidence="1">
    <location>
        <begin position="1"/>
        <end position="45"/>
    </location>
</feature>
<evidence type="ECO:0000256" key="1">
    <source>
        <dbReference type="SAM" id="MobiDB-lite"/>
    </source>
</evidence>
<dbReference type="EMBL" id="JAUCMX010000001">
    <property type="protein sequence ID" value="KAK3557332.1"/>
    <property type="molecule type" value="Genomic_DNA"/>
</dbReference>
<gene>
    <name evidence="2" type="ORF">QTP70_026587</name>
</gene>
<keyword evidence="3" id="KW-1185">Reference proteome</keyword>